<organism evidence="1 2">
    <name type="scientific">Ancylostoma ceylanicum</name>
    <dbReference type="NCBI Taxonomy" id="53326"/>
    <lineage>
        <taxon>Eukaryota</taxon>
        <taxon>Metazoa</taxon>
        <taxon>Ecdysozoa</taxon>
        <taxon>Nematoda</taxon>
        <taxon>Chromadorea</taxon>
        <taxon>Rhabditida</taxon>
        <taxon>Rhabditina</taxon>
        <taxon>Rhabditomorpha</taxon>
        <taxon>Strongyloidea</taxon>
        <taxon>Ancylostomatidae</taxon>
        <taxon>Ancylostomatinae</taxon>
        <taxon>Ancylostoma</taxon>
    </lineage>
</organism>
<protein>
    <submittedName>
        <fullName evidence="1">Uncharacterized protein</fullName>
    </submittedName>
</protein>
<dbReference type="EMBL" id="JARK01001363">
    <property type="protein sequence ID" value="EYC18432.1"/>
    <property type="molecule type" value="Genomic_DNA"/>
</dbReference>
<dbReference type="Proteomes" id="UP000024635">
    <property type="component" value="Unassembled WGS sequence"/>
</dbReference>
<dbReference type="AlphaFoldDB" id="A0A016UUC5"/>
<reference evidence="2" key="1">
    <citation type="journal article" date="2015" name="Nat. Genet.">
        <title>The genome and transcriptome of the zoonotic hookworm Ancylostoma ceylanicum identify infection-specific gene families.</title>
        <authorList>
            <person name="Schwarz E.M."/>
            <person name="Hu Y."/>
            <person name="Antoshechkin I."/>
            <person name="Miller M.M."/>
            <person name="Sternberg P.W."/>
            <person name="Aroian R.V."/>
        </authorList>
    </citation>
    <scope>NUCLEOTIDE SEQUENCE</scope>
    <source>
        <strain evidence="2">HY135</strain>
    </source>
</reference>
<evidence type="ECO:0000313" key="1">
    <source>
        <dbReference type="EMBL" id="EYC18432.1"/>
    </source>
</evidence>
<name>A0A016UUC5_9BILA</name>
<gene>
    <name evidence="1" type="primary">Acey_s0027.g1516</name>
    <name evidence="1" type="ORF">Y032_0027g1516</name>
</gene>
<sequence>MSGAAHTSVPTRDPFAGINPHDYNGDWRRSFPVVYSLISVDNSTFLINFVAIQEWLEMIERDSLSAQTNPRRPRNRSDVYQSAFPEHMRRVCRHFNPSILFSIRSVMIDYQQGS</sequence>
<comment type="caution">
    <text evidence="1">The sequence shown here is derived from an EMBL/GenBank/DDBJ whole genome shotgun (WGS) entry which is preliminary data.</text>
</comment>
<dbReference type="OrthoDB" id="5838453at2759"/>
<proteinExistence type="predicted"/>
<accession>A0A016UUC5</accession>
<evidence type="ECO:0000313" key="2">
    <source>
        <dbReference type="Proteomes" id="UP000024635"/>
    </source>
</evidence>
<keyword evidence="2" id="KW-1185">Reference proteome</keyword>